<organism evidence="2 3">
    <name type="scientific">Reticulomyxa filosa</name>
    <dbReference type="NCBI Taxonomy" id="46433"/>
    <lineage>
        <taxon>Eukaryota</taxon>
        <taxon>Sar</taxon>
        <taxon>Rhizaria</taxon>
        <taxon>Retaria</taxon>
        <taxon>Foraminifera</taxon>
        <taxon>Monothalamids</taxon>
        <taxon>Reticulomyxidae</taxon>
        <taxon>Reticulomyxa</taxon>
    </lineage>
</organism>
<sequence length="132" mass="16274">MYLFRLFICFFFFFRYTFQQMALASKQYFFYLLFFLKKKKKKKKEITHFCIVLHSRSKQHDTKRTTTTNLVLRVASHHLTLICKVLWKHTTCNWHWLPFERKKEFPRSCLRIVAPIIFKFNVFFAFMFGCVC</sequence>
<feature type="non-terminal residue" evidence="2">
    <location>
        <position position="132"/>
    </location>
</feature>
<protein>
    <submittedName>
        <fullName evidence="2">Uncharacterized protein</fullName>
    </submittedName>
</protein>
<dbReference type="AlphaFoldDB" id="X6NDX8"/>
<keyword evidence="1" id="KW-1133">Transmembrane helix</keyword>
<keyword evidence="1" id="KW-0812">Transmembrane</keyword>
<name>X6NDX8_RETFI</name>
<proteinExistence type="predicted"/>
<feature type="transmembrane region" description="Helical" evidence="1">
    <location>
        <begin position="108"/>
        <end position="128"/>
    </location>
</feature>
<accession>X6NDX8</accession>
<dbReference type="EMBL" id="ASPP01009451">
    <property type="protein sequence ID" value="ETO24098.1"/>
    <property type="molecule type" value="Genomic_DNA"/>
</dbReference>
<evidence type="ECO:0000313" key="2">
    <source>
        <dbReference type="EMBL" id="ETO24098.1"/>
    </source>
</evidence>
<dbReference type="Proteomes" id="UP000023152">
    <property type="component" value="Unassembled WGS sequence"/>
</dbReference>
<evidence type="ECO:0000256" key="1">
    <source>
        <dbReference type="SAM" id="Phobius"/>
    </source>
</evidence>
<keyword evidence="3" id="KW-1185">Reference proteome</keyword>
<reference evidence="2 3" key="1">
    <citation type="journal article" date="2013" name="Curr. Biol.">
        <title>The Genome of the Foraminiferan Reticulomyxa filosa.</title>
        <authorList>
            <person name="Glockner G."/>
            <person name="Hulsmann N."/>
            <person name="Schleicher M."/>
            <person name="Noegel A.A."/>
            <person name="Eichinger L."/>
            <person name="Gallinger C."/>
            <person name="Pawlowski J."/>
            <person name="Sierra R."/>
            <person name="Euteneuer U."/>
            <person name="Pillet L."/>
            <person name="Moustafa A."/>
            <person name="Platzer M."/>
            <person name="Groth M."/>
            <person name="Szafranski K."/>
            <person name="Schliwa M."/>
        </authorList>
    </citation>
    <scope>NUCLEOTIDE SEQUENCE [LARGE SCALE GENOMIC DNA]</scope>
</reference>
<gene>
    <name evidence="2" type="ORF">RFI_13061</name>
</gene>
<comment type="caution">
    <text evidence="2">The sequence shown here is derived from an EMBL/GenBank/DDBJ whole genome shotgun (WGS) entry which is preliminary data.</text>
</comment>
<evidence type="ECO:0000313" key="3">
    <source>
        <dbReference type="Proteomes" id="UP000023152"/>
    </source>
</evidence>
<keyword evidence="1" id="KW-0472">Membrane</keyword>